<dbReference type="InterPro" id="IPR029043">
    <property type="entry name" value="GcvT/YgfZ_C"/>
</dbReference>
<dbReference type="Proteomes" id="UP000294887">
    <property type="component" value="Unassembled WGS sequence"/>
</dbReference>
<evidence type="ECO:0000313" key="9">
    <source>
        <dbReference type="Proteomes" id="UP000294887"/>
    </source>
</evidence>
<dbReference type="GO" id="GO:0008483">
    <property type="term" value="F:transaminase activity"/>
    <property type="evidence" value="ECO:0007669"/>
    <property type="project" value="UniProtKB-KW"/>
</dbReference>
<dbReference type="Gene3D" id="3.50.50.60">
    <property type="entry name" value="FAD/NAD(P)-binding domain"/>
    <property type="match status" value="1"/>
</dbReference>
<accession>A0A4R1F4D5</accession>
<dbReference type="Pfam" id="PF08669">
    <property type="entry name" value="GCV_T_C"/>
    <property type="match status" value="1"/>
</dbReference>
<feature type="domain" description="GCVT N-terminal" evidence="5">
    <location>
        <begin position="431"/>
        <end position="706"/>
    </location>
</feature>
<dbReference type="InterPro" id="IPR027266">
    <property type="entry name" value="TrmE/GcvT-like"/>
</dbReference>
<keyword evidence="2" id="KW-0808">Transferase</keyword>
<dbReference type="Pfam" id="PF16350">
    <property type="entry name" value="FAO_M"/>
    <property type="match status" value="1"/>
</dbReference>
<comment type="caution">
    <text evidence="8">The sequence shown here is derived from an EMBL/GenBank/DDBJ whole genome shotgun (WGS) entry which is preliminary data.</text>
</comment>
<dbReference type="PANTHER" id="PTHR43757:SF2">
    <property type="entry name" value="AMINOMETHYLTRANSFERASE, MITOCHONDRIAL"/>
    <property type="match status" value="1"/>
</dbReference>
<dbReference type="SUPFAM" id="SSF101790">
    <property type="entry name" value="Aminomethyltransferase beta-barrel domain"/>
    <property type="match status" value="1"/>
</dbReference>
<dbReference type="RefSeq" id="WP_131904796.1">
    <property type="nucleotide sequence ID" value="NZ_BAAAFU010000008.1"/>
</dbReference>
<comment type="similarity">
    <text evidence="1">Belongs to the GcvT family.</text>
</comment>
<sequence length="812" mass="90471">MSNSVKSHARVVVIGGGIAGCSTLYHLTQLGWTDVALVERDELTSGSTWHAAAQVTQFGGNQTMIGLKRHSIDLYRELAADEDFPFYYDITGGMRTAYTQDHIDTYQHYIGMAKSMGVEMEYISPKEIKERHPLLTTDKMLGAWWDPLDGYIDPSGITLALARKARLAGASVYRSNPVEGITKKGSRYGTGEFIVHTKNGDITCEKVVNATGYRVNEVGNMLGVEHPVTSMEHMYFLTDNIPELEALDFQVPIIRDPLDDFYSRQEKNGLLVGVYEQACKTFGMDGIDPAFTKDLCPPDLDRCLENMEGIFERLPALQNAGIHTTINGPITYTIDGMPLIGKIPGIENAYCAIGLRAGIGEGGGHGKILADLIVHGECEWDAWCLDPRRFTQYANTEHTCLKAIEDYQNEFHYHLPHEHRPASRLARTTPLYPVLDQLDVAWGVVNGWERSLFFKPTPDFEDEHSYRFTSTKDVVAKEIEALTTNVGLMEVSGFNRFSIQGEGATEFLDSITCSNIPKKVGKISLCYLLNEHGHVLTEATLAKLDEEHYWYGSAAAAEWHDLDWLNTHKPDSVTITEMAASHTILVVAGPKSRDLLQSLSPRCDWSKAGFPWLNVKEMTLGHAKVMAMTVSFSGELAYELHVPNEQLYLVWKLLNEAGTAFNLSHFGLYATESMRMEKGYLHWKADLIYERNPMETGLDFFVKMDKPDFIGKKALQAQLEKGNQKQLVTLVIDCDLAPAHSGDSIYHGETLSGTVTSGAYGHRVNKNIAYAFVEPQLSEVGTEVKVEILGEKYPAVVTEAGLYDPKNELVRG</sequence>
<keyword evidence="9" id="KW-1185">Reference proteome</keyword>
<evidence type="ECO:0000259" key="5">
    <source>
        <dbReference type="Pfam" id="PF01571"/>
    </source>
</evidence>
<dbReference type="Pfam" id="PF01266">
    <property type="entry name" value="DAO"/>
    <property type="match status" value="1"/>
</dbReference>
<feature type="domain" description="FAD dependent oxidoreductase central" evidence="7">
    <location>
        <begin position="375"/>
        <end position="428"/>
    </location>
</feature>
<evidence type="ECO:0000256" key="3">
    <source>
        <dbReference type="ARBA" id="ARBA00023002"/>
    </source>
</evidence>
<dbReference type="InterPro" id="IPR028896">
    <property type="entry name" value="GcvT/YgfZ/DmdA"/>
</dbReference>
<evidence type="ECO:0000259" key="4">
    <source>
        <dbReference type="Pfam" id="PF01266"/>
    </source>
</evidence>
<feature type="domain" description="FAD dependent oxidoreductase" evidence="4">
    <location>
        <begin position="10"/>
        <end position="372"/>
    </location>
</feature>
<dbReference type="Gene3D" id="3.30.9.10">
    <property type="entry name" value="D-Amino Acid Oxidase, subunit A, domain 2"/>
    <property type="match status" value="1"/>
</dbReference>
<evidence type="ECO:0000256" key="2">
    <source>
        <dbReference type="ARBA" id="ARBA00022576"/>
    </source>
</evidence>
<keyword evidence="3" id="KW-0560">Oxidoreductase</keyword>
<dbReference type="InterPro" id="IPR006222">
    <property type="entry name" value="GCVT_N"/>
</dbReference>
<protein>
    <submittedName>
        <fullName evidence="8">Dimethylglycine dehydrogenase</fullName>
    </submittedName>
</protein>
<dbReference type="InterPro" id="IPR032503">
    <property type="entry name" value="FAO_M"/>
</dbReference>
<name>A0A4R1F4D5_9GAMM</name>
<dbReference type="Gene3D" id="3.30.1360.120">
    <property type="entry name" value="Probable tRNA modification gtpase trme, domain 1"/>
    <property type="match status" value="1"/>
</dbReference>
<dbReference type="InterPro" id="IPR036188">
    <property type="entry name" value="FAD/NAD-bd_sf"/>
</dbReference>
<dbReference type="AlphaFoldDB" id="A0A4R1F4D5"/>
<dbReference type="InterPro" id="IPR013977">
    <property type="entry name" value="GcvT_C"/>
</dbReference>
<dbReference type="Pfam" id="PF01571">
    <property type="entry name" value="GCV_T"/>
    <property type="match status" value="1"/>
</dbReference>
<gene>
    <name evidence="8" type="ORF">EV695_1008</name>
</gene>
<dbReference type="SUPFAM" id="SSF103025">
    <property type="entry name" value="Folate-binding domain"/>
    <property type="match status" value="1"/>
</dbReference>
<dbReference type="PANTHER" id="PTHR43757">
    <property type="entry name" value="AMINOMETHYLTRANSFERASE"/>
    <property type="match status" value="1"/>
</dbReference>
<dbReference type="Gene3D" id="3.30.70.1400">
    <property type="entry name" value="Aminomethyltransferase beta-barrel domains"/>
    <property type="match status" value="1"/>
</dbReference>
<evidence type="ECO:0000256" key="1">
    <source>
        <dbReference type="ARBA" id="ARBA00008609"/>
    </source>
</evidence>
<dbReference type="OrthoDB" id="9774591at2"/>
<organism evidence="8 9">
    <name type="scientific">Cocleimonas flava</name>
    <dbReference type="NCBI Taxonomy" id="634765"/>
    <lineage>
        <taxon>Bacteria</taxon>
        <taxon>Pseudomonadati</taxon>
        <taxon>Pseudomonadota</taxon>
        <taxon>Gammaproteobacteria</taxon>
        <taxon>Thiotrichales</taxon>
        <taxon>Thiotrichaceae</taxon>
        <taxon>Cocleimonas</taxon>
    </lineage>
</organism>
<reference evidence="8 9" key="1">
    <citation type="submission" date="2019-03" db="EMBL/GenBank/DDBJ databases">
        <title>Genomic Encyclopedia of Type Strains, Phase IV (KMG-IV): sequencing the most valuable type-strain genomes for metagenomic binning, comparative biology and taxonomic classification.</title>
        <authorList>
            <person name="Goeker M."/>
        </authorList>
    </citation>
    <scope>NUCLEOTIDE SEQUENCE [LARGE SCALE GENOMIC DNA]</scope>
    <source>
        <strain evidence="8 9">DSM 24830</strain>
    </source>
</reference>
<dbReference type="InterPro" id="IPR006076">
    <property type="entry name" value="FAD-dep_OxRdtase"/>
</dbReference>
<dbReference type="SUPFAM" id="SSF54373">
    <property type="entry name" value="FAD-linked reductases, C-terminal domain"/>
    <property type="match status" value="1"/>
</dbReference>
<dbReference type="Gene3D" id="2.40.30.110">
    <property type="entry name" value="Aminomethyltransferase beta-barrel domains"/>
    <property type="match status" value="1"/>
</dbReference>
<dbReference type="EMBL" id="SMFQ01000002">
    <property type="protein sequence ID" value="TCJ89147.1"/>
    <property type="molecule type" value="Genomic_DNA"/>
</dbReference>
<dbReference type="GO" id="GO:0016491">
    <property type="term" value="F:oxidoreductase activity"/>
    <property type="evidence" value="ECO:0007669"/>
    <property type="project" value="UniProtKB-KW"/>
</dbReference>
<evidence type="ECO:0000259" key="6">
    <source>
        <dbReference type="Pfam" id="PF08669"/>
    </source>
</evidence>
<dbReference type="PROSITE" id="PS51257">
    <property type="entry name" value="PROKAR_LIPOPROTEIN"/>
    <property type="match status" value="1"/>
</dbReference>
<feature type="domain" description="Aminomethyltransferase C-terminal" evidence="6">
    <location>
        <begin position="725"/>
        <end position="804"/>
    </location>
</feature>
<proteinExistence type="inferred from homology"/>
<evidence type="ECO:0000313" key="8">
    <source>
        <dbReference type="EMBL" id="TCJ89147.1"/>
    </source>
</evidence>
<dbReference type="SUPFAM" id="SSF51905">
    <property type="entry name" value="FAD/NAD(P)-binding domain"/>
    <property type="match status" value="1"/>
</dbReference>
<evidence type="ECO:0000259" key="7">
    <source>
        <dbReference type="Pfam" id="PF16350"/>
    </source>
</evidence>
<keyword evidence="2" id="KW-0032">Aminotransferase</keyword>